<feature type="region of interest" description="Disordered" evidence="1">
    <location>
        <begin position="184"/>
        <end position="220"/>
    </location>
</feature>
<organism evidence="2 3">
    <name type="scientific">Neurospora tetrasperma (strain FGSC 2508 / ATCC MYA-4615 / P0657)</name>
    <dbReference type="NCBI Taxonomy" id="510951"/>
    <lineage>
        <taxon>Eukaryota</taxon>
        <taxon>Fungi</taxon>
        <taxon>Dikarya</taxon>
        <taxon>Ascomycota</taxon>
        <taxon>Pezizomycotina</taxon>
        <taxon>Sordariomycetes</taxon>
        <taxon>Sordariomycetidae</taxon>
        <taxon>Sordariales</taxon>
        <taxon>Sordariaceae</taxon>
        <taxon>Neurospora</taxon>
    </lineage>
</organism>
<evidence type="ECO:0000313" key="3">
    <source>
        <dbReference type="Proteomes" id="UP000008065"/>
    </source>
</evidence>
<dbReference type="Proteomes" id="UP000008065">
    <property type="component" value="Unassembled WGS sequence"/>
</dbReference>
<name>F8N473_NEUT8</name>
<dbReference type="EMBL" id="GL891382">
    <property type="protein sequence ID" value="EGO53516.1"/>
    <property type="molecule type" value="Genomic_DNA"/>
</dbReference>
<dbReference type="RefSeq" id="XP_009857109.1">
    <property type="nucleotide sequence ID" value="XM_009858807.1"/>
</dbReference>
<evidence type="ECO:0000256" key="1">
    <source>
        <dbReference type="SAM" id="MobiDB-lite"/>
    </source>
</evidence>
<dbReference type="HOGENOM" id="CLU_1015972_0_0_1"/>
<dbReference type="KEGG" id="nte:NEUTE1DRAFT55444"/>
<evidence type="ECO:0000313" key="2">
    <source>
        <dbReference type="EMBL" id="EGO53516.1"/>
    </source>
</evidence>
<protein>
    <submittedName>
        <fullName evidence="2">Uncharacterized protein</fullName>
    </submittedName>
</protein>
<gene>
    <name evidence="2" type="ORF">NEUTE1DRAFT_55444</name>
</gene>
<accession>F8N473</accession>
<keyword evidence="3" id="KW-1185">Reference proteome</keyword>
<sequence length="281" mass="31663">MPKPNMSKTTSARKSGAKSTSSPKRNTLASTANTYPTPKLLNMVDPVNVVNHIPFYLHSAARQAAFPETAGDALHRHLSEVRDMRLVRVLTRAGDDPDHVYDAIAEAVSETVTDFGEGTSEEAREAAMATWRQQREKERKEEMVRGLTQWSKDLLTQQVPEQWVREVVGGLIERVQGLERGELEGEVDGEDEEEEVLGIESGSDVEEEEEEEEEEDREWDVEGQINEAMDNITRVVRGASREVMDLARRGVEALVAQFTREEDGEEEEEWELVEWPDRGGG</sequence>
<feature type="region of interest" description="Disordered" evidence="1">
    <location>
        <begin position="1"/>
        <end position="36"/>
    </location>
</feature>
<reference evidence="3" key="1">
    <citation type="journal article" date="2011" name="Genetics">
        <title>Massive changes in genome architecture accompany the transition to self-fertility in the filamentous fungus Neurospora tetrasperma.</title>
        <authorList>
            <person name="Ellison C.E."/>
            <person name="Stajich J.E."/>
            <person name="Jacobson D.J."/>
            <person name="Natvig D.O."/>
            <person name="Lapidus A."/>
            <person name="Foster B."/>
            <person name="Aerts A."/>
            <person name="Riley R."/>
            <person name="Lindquist E.A."/>
            <person name="Grigoriev I.V."/>
            <person name="Taylor J.W."/>
        </authorList>
    </citation>
    <scope>NUCLEOTIDE SEQUENCE [LARGE SCALE GENOMIC DNA]</scope>
    <source>
        <strain evidence="3">FGSC 2508 / P0657</strain>
    </source>
</reference>
<dbReference type="AlphaFoldDB" id="F8N473"/>
<proteinExistence type="predicted"/>
<dbReference type="OrthoDB" id="10403485at2759"/>
<feature type="compositionally biased region" description="Acidic residues" evidence="1">
    <location>
        <begin position="262"/>
        <end position="274"/>
    </location>
</feature>
<dbReference type="GeneID" id="20828482"/>
<dbReference type="VEuPathDB" id="FungiDB:NEUTE1DRAFT_55444"/>
<feature type="region of interest" description="Disordered" evidence="1">
    <location>
        <begin position="259"/>
        <end position="281"/>
    </location>
</feature>